<protein>
    <submittedName>
        <fullName evidence="1">Uncharacterized protein</fullName>
    </submittedName>
</protein>
<reference evidence="1" key="1">
    <citation type="submission" date="2018-06" db="EMBL/GenBank/DDBJ databases">
        <authorList>
            <person name="Zhirakovskaya E."/>
        </authorList>
    </citation>
    <scope>NUCLEOTIDE SEQUENCE</scope>
</reference>
<organism evidence="1">
    <name type="scientific">hydrothermal vent metagenome</name>
    <dbReference type="NCBI Taxonomy" id="652676"/>
    <lineage>
        <taxon>unclassified sequences</taxon>
        <taxon>metagenomes</taxon>
        <taxon>ecological metagenomes</taxon>
    </lineage>
</organism>
<accession>A0A3B0QYG8</accession>
<proteinExistence type="predicted"/>
<name>A0A3B0QYG8_9ZZZZ</name>
<sequence length="62" mass="6682">MTFAPILFVFTVVVSATQEPPPPAPPPPPGLPIDGAVIFILVLGLLYGIYKKLTSIKDKKTY</sequence>
<dbReference type="EMBL" id="UOEB01000204">
    <property type="protein sequence ID" value="VAV85101.1"/>
    <property type="molecule type" value="Genomic_DNA"/>
</dbReference>
<evidence type="ECO:0000313" key="1">
    <source>
        <dbReference type="EMBL" id="VAV85101.1"/>
    </source>
</evidence>
<gene>
    <name evidence="1" type="ORF">MNBD_BACTEROID02-1764</name>
</gene>
<dbReference type="AlphaFoldDB" id="A0A3B0QYG8"/>